<comment type="caution">
    <text evidence="4">The sequence shown here is derived from an EMBL/GenBank/DDBJ whole genome shotgun (WGS) entry which is preliminary data.</text>
</comment>
<dbReference type="InterPro" id="IPR029063">
    <property type="entry name" value="SAM-dependent_MTases_sf"/>
</dbReference>
<keyword evidence="2" id="KW-0808">Transferase</keyword>
<proteinExistence type="predicted"/>
<accession>A0A154INL8</accession>
<name>A0A154INL8_RHILE</name>
<reference evidence="4" key="1">
    <citation type="submission" date="2016-03" db="EMBL/GenBank/DDBJ databases">
        <title>Microsymbionts genomes from the relict species Vavilovia formosa.</title>
        <authorList>
            <person name="Chirak E."/>
            <person name="Kimeklis A."/>
            <person name="Kopat V."/>
            <person name="Andronov E."/>
        </authorList>
    </citation>
    <scope>NUCLEOTIDE SEQUENCE [LARGE SCALE GENOMIC DNA]</scope>
    <source>
        <strain evidence="4">Vaf12</strain>
    </source>
</reference>
<dbReference type="PANTHER" id="PTHR44942">
    <property type="entry name" value="METHYLTRANSF_11 DOMAIN-CONTAINING PROTEIN"/>
    <property type="match status" value="1"/>
</dbReference>
<evidence type="ECO:0000313" key="4">
    <source>
        <dbReference type="EMBL" id="KZB01728.1"/>
    </source>
</evidence>
<dbReference type="RefSeq" id="WP_062941359.1">
    <property type="nucleotide sequence ID" value="NZ_CP171844.1"/>
</dbReference>
<organism evidence="4">
    <name type="scientific">Rhizobium leguminosarum</name>
    <dbReference type="NCBI Taxonomy" id="384"/>
    <lineage>
        <taxon>Bacteria</taxon>
        <taxon>Pseudomonadati</taxon>
        <taxon>Pseudomonadota</taxon>
        <taxon>Alphaproteobacteria</taxon>
        <taxon>Hyphomicrobiales</taxon>
        <taxon>Rhizobiaceae</taxon>
        <taxon>Rhizobium/Agrobacterium group</taxon>
        <taxon>Rhizobium</taxon>
    </lineage>
</organism>
<evidence type="ECO:0000256" key="1">
    <source>
        <dbReference type="ARBA" id="ARBA00022603"/>
    </source>
</evidence>
<dbReference type="SUPFAM" id="SSF53335">
    <property type="entry name" value="S-adenosyl-L-methionine-dependent methyltransferases"/>
    <property type="match status" value="1"/>
</dbReference>
<dbReference type="EMBL" id="LVYU01000079">
    <property type="protein sequence ID" value="KZB01728.1"/>
    <property type="molecule type" value="Genomic_DNA"/>
</dbReference>
<dbReference type="GO" id="GO:0008168">
    <property type="term" value="F:methyltransferase activity"/>
    <property type="evidence" value="ECO:0007669"/>
    <property type="project" value="UniProtKB-KW"/>
</dbReference>
<evidence type="ECO:0000259" key="3">
    <source>
        <dbReference type="Pfam" id="PF13649"/>
    </source>
</evidence>
<evidence type="ECO:0000256" key="2">
    <source>
        <dbReference type="ARBA" id="ARBA00022679"/>
    </source>
</evidence>
<dbReference type="InterPro" id="IPR051052">
    <property type="entry name" value="Diverse_substrate_MTase"/>
</dbReference>
<feature type="domain" description="Methyltransferase" evidence="3">
    <location>
        <begin position="45"/>
        <end position="137"/>
    </location>
</feature>
<dbReference type="PANTHER" id="PTHR44942:SF4">
    <property type="entry name" value="METHYLTRANSFERASE TYPE 11 DOMAIN-CONTAINING PROTEIN"/>
    <property type="match status" value="1"/>
</dbReference>
<protein>
    <recommendedName>
        <fullName evidence="3">Methyltransferase domain-containing protein</fullName>
    </recommendedName>
</protein>
<dbReference type="InterPro" id="IPR041698">
    <property type="entry name" value="Methyltransf_25"/>
</dbReference>
<sequence length="265" mass="29706">MTTIPFEPRRFRTTAAYYSRFRVPYPDRLIERVIARIDLQPGDRVLDLGCGPGQIGITFARLAHAEVTGLDPEPEMLEAAREDAIAAGVDAKFVLASSYDLSPSFGPLKITAMGRSFHWMDRAATLSMLDTLTEPGGAVALFGDRHISSSPAWREAMERVSETFSPERMRTDRQFHHGPDWIKHEEFLLRSTFRNLERIGVVAERVINADEIVGRAFSMSVTSPQALGDRMMEFEQALRSELTALSPKGKFTEIVESNALIAFRD</sequence>
<dbReference type="AlphaFoldDB" id="A0A154INL8"/>
<dbReference type="GO" id="GO:0032259">
    <property type="term" value="P:methylation"/>
    <property type="evidence" value="ECO:0007669"/>
    <property type="project" value="UniProtKB-KW"/>
</dbReference>
<gene>
    <name evidence="4" type="ORF">A4A59_00840</name>
</gene>
<dbReference type="Gene3D" id="3.40.50.150">
    <property type="entry name" value="Vaccinia Virus protein VP39"/>
    <property type="match status" value="1"/>
</dbReference>
<dbReference type="CDD" id="cd02440">
    <property type="entry name" value="AdoMet_MTases"/>
    <property type="match status" value="1"/>
</dbReference>
<dbReference type="Pfam" id="PF13649">
    <property type="entry name" value="Methyltransf_25"/>
    <property type="match status" value="1"/>
</dbReference>
<keyword evidence="1" id="KW-0489">Methyltransferase</keyword>